<dbReference type="AlphaFoldDB" id="A0A645JIX6"/>
<keyword evidence="1" id="KW-0812">Transmembrane</keyword>
<evidence type="ECO:0000256" key="1">
    <source>
        <dbReference type="SAM" id="Phobius"/>
    </source>
</evidence>
<reference evidence="2" key="1">
    <citation type="submission" date="2019-08" db="EMBL/GenBank/DDBJ databases">
        <authorList>
            <person name="Kucharzyk K."/>
            <person name="Murdoch R.W."/>
            <person name="Higgins S."/>
            <person name="Loffler F."/>
        </authorList>
    </citation>
    <scope>NUCLEOTIDE SEQUENCE</scope>
</reference>
<organism evidence="2">
    <name type="scientific">bioreactor metagenome</name>
    <dbReference type="NCBI Taxonomy" id="1076179"/>
    <lineage>
        <taxon>unclassified sequences</taxon>
        <taxon>metagenomes</taxon>
        <taxon>ecological metagenomes</taxon>
    </lineage>
</organism>
<proteinExistence type="predicted"/>
<dbReference type="EMBL" id="VSSQ01135363">
    <property type="protein sequence ID" value="MPN60294.1"/>
    <property type="molecule type" value="Genomic_DNA"/>
</dbReference>
<keyword evidence="1" id="KW-1133">Transmembrane helix</keyword>
<sequence>MLSSSSKACLFIALAESKEYPFSKASRSFGDIPASFSICFSVGIDVYSGVELEIDKKDVILPVAKTVVPIIKVAAIATMAPFLNFMLLIFSFILSFSLFSKLYNADSILL</sequence>
<name>A0A645JIX6_9ZZZZ</name>
<gene>
    <name evidence="2" type="ORF">SDC9_208022</name>
</gene>
<feature type="transmembrane region" description="Helical" evidence="1">
    <location>
        <begin position="73"/>
        <end position="99"/>
    </location>
</feature>
<accession>A0A645JIX6</accession>
<comment type="caution">
    <text evidence="2">The sequence shown here is derived from an EMBL/GenBank/DDBJ whole genome shotgun (WGS) entry which is preliminary data.</text>
</comment>
<protein>
    <submittedName>
        <fullName evidence="2">Uncharacterized protein</fullName>
    </submittedName>
</protein>
<evidence type="ECO:0000313" key="2">
    <source>
        <dbReference type="EMBL" id="MPN60294.1"/>
    </source>
</evidence>
<keyword evidence="1" id="KW-0472">Membrane</keyword>